<sequence>MIGCVCFFRHTSGPEVWLFCNFVTSCPVARCEAEPCQCILLSPPFFVILMKMRKVAAAFCCLFFLLLSGCRNEPQTVEQVIEKDEGNTIHIGIAGCEGTVC</sequence>
<dbReference type="EMBL" id="MTKO01000082">
    <property type="protein sequence ID" value="RWX45131.1"/>
    <property type="molecule type" value="Genomic_DNA"/>
</dbReference>
<reference evidence="1 2" key="1">
    <citation type="submission" date="2017-01" db="EMBL/GenBank/DDBJ databases">
        <title>The cable genome- insights into the physiology and evolution of filamentous bacteria capable of sulfide oxidation via long distance electron transfer.</title>
        <authorList>
            <person name="Schreiber L."/>
            <person name="Bjerg J.T."/>
            <person name="Boggild A."/>
            <person name="Van De Vossenberg J."/>
            <person name="Meysman F."/>
            <person name="Nielsen L.P."/>
            <person name="Schramm A."/>
            <person name="Kjeldsen K.U."/>
        </authorList>
    </citation>
    <scope>NUCLEOTIDE SEQUENCE [LARGE SCALE GENOMIC DNA]</scope>
    <source>
        <strain evidence="1">MCF</strain>
    </source>
</reference>
<protein>
    <submittedName>
        <fullName evidence="1">Uncharacterized protein</fullName>
    </submittedName>
</protein>
<evidence type="ECO:0000313" key="2">
    <source>
        <dbReference type="Proteomes" id="UP000287853"/>
    </source>
</evidence>
<gene>
    <name evidence="1" type="ORF">H206_01061</name>
</gene>
<evidence type="ECO:0000313" key="1">
    <source>
        <dbReference type="EMBL" id="RWX45131.1"/>
    </source>
</evidence>
<proteinExistence type="predicted"/>
<accession>A0A3S4T885</accession>
<dbReference type="Proteomes" id="UP000287853">
    <property type="component" value="Unassembled WGS sequence"/>
</dbReference>
<dbReference type="AlphaFoldDB" id="A0A3S4T885"/>
<name>A0A3S4T885_9BACT</name>
<keyword evidence="2" id="KW-1185">Reference proteome</keyword>
<organism evidence="1 2">
    <name type="scientific">Candidatus Electrothrix aarhusensis</name>
    <dbReference type="NCBI Taxonomy" id="1859131"/>
    <lineage>
        <taxon>Bacteria</taxon>
        <taxon>Pseudomonadati</taxon>
        <taxon>Thermodesulfobacteriota</taxon>
        <taxon>Desulfobulbia</taxon>
        <taxon>Desulfobulbales</taxon>
        <taxon>Desulfobulbaceae</taxon>
        <taxon>Candidatus Electrothrix</taxon>
    </lineage>
</organism>
<comment type="caution">
    <text evidence="1">The sequence shown here is derived from an EMBL/GenBank/DDBJ whole genome shotgun (WGS) entry which is preliminary data.</text>
</comment>